<proteinExistence type="predicted"/>
<dbReference type="InterPro" id="IPR002931">
    <property type="entry name" value="Transglutaminase-like"/>
</dbReference>
<dbReference type="RefSeq" id="WP_074884690.1">
    <property type="nucleotide sequence ID" value="NZ_FOXO01000004.1"/>
</dbReference>
<dbReference type="EMBL" id="FOXO01000004">
    <property type="protein sequence ID" value="SFP60027.1"/>
    <property type="molecule type" value="Genomic_DNA"/>
</dbReference>
<organism evidence="4 5">
    <name type="scientific">Butyrivibrio proteoclasticus</name>
    <dbReference type="NCBI Taxonomy" id="43305"/>
    <lineage>
        <taxon>Bacteria</taxon>
        <taxon>Bacillati</taxon>
        <taxon>Bacillota</taxon>
        <taxon>Clostridia</taxon>
        <taxon>Lachnospirales</taxon>
        <taxon>Lachnospiraceae</taxon>
        <taxon>Butyrivibrio</taxon>
    </lineage>
</organism>
<feature type="chain" id="PRO_5010354559" evidence="2">
    <location>
        <begin position="27"/>
        <end position="322"/>
    </location>
</feature>
<evidence type="ECO:0000313" key="5">
    <source>
        <dbReference type="Proteomes" id="UP000182624"/>
    </source>
</evidence>
<dbReference type="Gene3D" id="3.10.620.30">
    <property type="match status" value="1"/>
</dbReference>
<feature type="domain" description="Transglutaminase-like" evidence="3">
    <location>
        <begin position="184"/>
        <end position="280"/>
    </location>
</feature>
<evidence type="ECO:0000259" key="3">
    <source>
        <dbReference type="Pfam" id="PF01841"/>
    </source>
</evidence>
<feature type="compositionally biased region" description="Polar residues" evidence="1">
    <location>
        <begin position="36"/>
        <end position="47"/>
    </location>
</feature>
<dbReference type="Proteomes" id="UP000182624">
    <property type="component" value="Unassembled WGS sequence"/>
</dbReference>
<feature type="region of interest" description="Disordered" evidence="1">
    <location>
        <begin position="28"/>
        <end position="54"/>
    </location>
</feature>
<dbReference type="PROSITE" id="PS51257">
    <property type="entry name" value="PROKAR_LIPOPROTEIN"/>
    <property type="match status" value="1"/>
</dbReference>
<keyword evidence="2" id="KW-0732">Signal</keyword>
<dbReference type="PANTHER" id="PTHR33490">
    <property type="entry name" value="BLR5614 PROTEIN-RELATED"/>
    <property type="match status" value="1"/>
</dbReference>
<feature type="signal peptide" evidence="2">
    <location>
        <begin position="1"/>
        <end position="26"/>
    </location>
</feature>
<dbReference type="SUPFAM" id="SSF54001">
    <property type="entry name" value="Cysteine proteinases"/>
    <property type="match status" value="1"/>
</dbReference>
<dbReference type="Pfam" id="PF01841">
    <property type="entry name" value="Transglut_core"/>
    <property type="match status" value="1"/>
</dbReference>
<dbReference type="OrthoDB" id="1817605at2"/>
<dbReference type="AlphaFoldDB" id="A0A1I5RNS0"/>
<evidence type="ECO:0000256" key="2">
    <source>
        <dbReference type="SAM" id="SignalP"/>
    </source>
</evidence>
<dbReference type="InterPro" id="IPR038765">
    <property type="entry name" value="Papain-like_cys_pep_sf"/>
</dbReference>
<evidence type="ECO:0000256" key="1">
    <source>
        <dbReference type="SAM" id="MobiDB-lite"/>
    </source>
</evidence>
<accession>A0A1I5RNS0</accession>
<reference evidence="5" key="1">
    <citation type="submission" date="2016-10" db="EMBL/GenBank/DDBJ databases">
        <authorList>
            <person name="Varghese N."/>
            <person name="Submissions S."/>
        </authorList>
    </citation>
    <scope>NUCLEOTIDE SEQUENCE [LARGE SCALE GENOMIC DNA]</scope>
    <source>
        <strain evidence="5">P18</strain>
    </source>
</reference>
<name>A0A1I5RNS0_9FIRM</name>
<evidence type="ECO:0000313" key="4">
    <source>
        <dbReference type="EMBL" id="SFP60027.1"/>
    </source>
</evidence>
<protein>
    <submittedName>
        <fullName evidence="4">Transglutaminase-like superfamily protein</fullName>
    </submittedName>
</protein>
<sequence>MKIRFLFTKRILIVLGVLSLATIGCGNESEGPRDVSASSEISVSAPTKGTRDNTPVCLVPEASGTVIYENEFAHLDASNTSEGYVIVRYTGESPKVKLQITGPDETTYTYNLNSRTPTDEVFPLQSGNGEYLVNVYENIEKTQYSMVFSQMVEVNISNEFSPFLYPNQYVNFTKDNAAVSKGQELSYSCNNDLEVVSSVYNFMIDNITYDYHEAETVQSGYIPDIDEVLSTKKGICLDYAVLMSSMLRSQRIPTRMEVGYAGTAYHAWISTYITDVGWVNGIIEFDGTKWSLMDPTFASNVNEKELKSFIGDGSNYSVKYIY</sequence>
<dbReference type="PANTHER" id="PTHR33490:SF6">
    <property type="entry name" value="SLL1049 PROTEIN"/>
    <property type="match status" value="1"/>
</dbReference>
<keyword evidence="5" id="KW-1185">Reference proteome</keyword>
<gene>
    <name evidence="4" type="ORF">SAMN04487928_104112</name>
</gene>